<dbReference type="InterPro" id="IPR051207">
    <property type="entry name" value="ComplexI_NDUFA9_subunit"/>
</dbReference>
<evidence type="ECO:0000259" key="2">
    <source>
        <dbReference type="Pfam" id="PF13460"/>
    </source>
</evidence>
<dbReference type="AlphaFoldDB" id="A0A6G2BGH5"/>
<evidence type="ECO:0000313" key="3">
    <source>
        <dbReference type="EMBL" id="MTE21387.1"/>
    </source>
</evidence>
<name>A0A6G2BGH5_9ACTN</name>
<keyword evidence="4" id="KW-1185">Reference proteome</keyword>
<feature type="compositionally biased region" description="Low complexity" evidence="1">
    <location>
        <begin position="530"/>
        <end position="553"/>
    </location>
</feature>
<dbReference type="SUPFAM" id="SSF51735">
    <property type="entry name" value="NAD(P)-binding Rossmann-fold domains"/>
    <property type="match status" value="1"/>
</dbReference>
<organism evidence="3 4">
    <name type="scientific">Streptomyces taklimakanensis</name>
    <dbReference type="NCBI Taxonomy" id="2569853"/>
    <lineage>
        <taxon>Bacteria</taxon>
        <taxon>Bacillati</taxon>
        <taxon>Actinomycetota</taxon>
        <taxon>Actinomycetes</taxon>
        <taxon>Kitasatosporales</taxon>
        <taxon>Streptomycetaceae</taxon>
        <taxon>Streptomyces</taxon>
    </lineage>
</organism>
<dbReference type="Pfam" id="PF13460">
    <property type="entry name" value="NAD_binding_10"/>
    <property type="match status" value="1"/>
</dbReference>
<feature type="compositionally biased region" description="Basic and acidic residues" evidence="1">
    <location>
        <begin position="8"/>
        <end position="33"/>
    </location>
</feature>
<evidence type="ECO:0000256" key="1">
    <source>
        <dbReference type="SAM" id="MobiDB-lite"/>
    </source>
</evidence>
<comment type="caution">
    <text evidence="3">The sequence shown here is derived from an EMBL/GenBank/DDBJ whole genome shotgun (WGS) entry which is preliminary data.</text>
</comment>
<accession>A0A6G2BGH5</accession>
<feature type="domain" description="NAD(P)-binding" evidence="2">
    <location>
        <begin position="45"/>
        <end position="150"/>
    </location>
</feature>
<dbReference type="CDD" id="cd05245">
    <property type="entry name" value="SDR_a2"/>
    <property type="match status" value="1"/>
</dbReference>
<dbReference type="Proteomes" id="UP000473014">
    <property type="component" value="Unassembled WGS sequence"/>
</dbReference>
<dbReference type="Pfam" id="PF11066">
    <property type="entry name" value="DUF2867"/>
    <property type="match status" value="1"/>
</dbReference>
<dbReference type="Gene3D" id="3.40.50.720">
    <property type="entry name" value="NAD(P)-binding Rossmann-like Domain"/>
    <property type="match status" value="1"/>
</dbReference>
<dbReference type="PANTHER" id="PTHR12126">
    <property type="entry name" value="NADH-UBIQUINONE OXIDOREDUCTASE 39 KDA SUBUNIT-RELATED"/>
    <property type="match status" value="1"/>
</dbReference>
<reference evidence="3 4" key="1">
    <citation type="submission" date="2019-11" db="EMBL/GenBank/DDBJ databases">
        <authorList>
            <person name="Yuan L."/>
        </authorList>
    </citation>
    <scope>NUCLEOTIDE SEQUENCE [LARGE SCALE GENOMIC DNA]</scope>
    <source>
        <strain evidence="3 4">TRM43335</strain>
    </source>
</reference>
<sequence length="581" mass="62797">MVVWAQRTGRDVNRHTGTEERGEDREDREDRGAAPHRPPRCLVTGATGYIGGRLVPELLAAGHTVRCMARTPGKLRDHPWADRVEVVRGDVTDASSVRAALEGVDVAYYLVHSMGGGLGFEDTDREAARTFGEGARAAGVGRIVYLGGLTPPGVPEEELSPHLRSRAEVGRLLLESGVPTAVLRAAVVIGSGSASFEILRYLTERLPVMITPTWVRTRLQPIAVRDVLRLLVGCATLPAEVNRTFDIGGPEVLTYHEMMRRYAAVAGLPKRLIVPVPVLSPRLSSHWIGLVTPVPAAIARPLTESLRHEVVCAEHDITRYVPDPPGGPVGLDRALRLALKRIKDAEVATRWSSASVPGAPSDPLPTDPDWAGGSLYTDVREREVNAPPEALWRVVEGIGGEHGWYSSPLAWAVRGRLDRLVGGVGLTRGRRDAERLRAGDSLDFWRVEEIEPGRLLRLRAEMRLPGLAWLELTVERGPAGRSVYRQRALFHPHGLSGQAYWWGVSPFHAVVFGGMARNIASAAEATGSTSAAEATGSTSATGGPATAPSVGAGPRRGGDAARPAPRSWLPGRPRRRGVRRR</sequence>
<dbReference type="SUPFAM" id="SSF55961">
    <property type="entry name" value="Bet v1-like"/>
    <property type="match status" value="1"/>
</dbReference>
<dbReference type="InterPro" id="IPR016040">
    <property type="entry name" value="NAD(P)-bd_dom"/>
</dbReference>
<gene>
    <name evidence="3" type="ORF">F0L17_20170</name>
</gene>
<dbReference type="GO" id="GO:0044877">
    <property type="term" value="F:protein-containing complex binding"/>
    <property type="evidence" value="ECO:0007669"/>
    <property type="project" value="TreeGrafter"/>
</dbReference>
<dbReference type="EMBL" id="WIXO01000001">
    <property type="protein sequence ID" value="MTE21387.1"/>
    <property type="molecule type" value="Genomic_DNA"/>
</dbReference>
<evidence type="ECO:0000313" key="4">
    <source>
        <dbReference type="Proteomes" id="UP000473014"/>
    </source>
</evidence>
<dbReference type="InterPro" id="IPR021295">
    <property type="entry name" value="DUF2867"/>
</dbReference>
<proteinExistence type="predicted"/>
<dbReference type="PANTHER" id="PTHR12126:SF11">
    <property type="entry name" value="NADH DEHYDROGENASE [UBIQUINONE] 1 ALPHA SUBCOMPLEX SUBUNIT 9, MITOCHONDRIAL"/>
    <property type="match status" value="1"/>
</dbReference>
<feature type="region of interest" description="Disordered" evidence="1">
    <location>
        <begin position="530"/>
        <end position="581"/>
    </location>
</feature>
<feature type="compositionally biased region" description="Basic residues" evidence="1">
    <location>
        <begin position="572"/>
        <end position="581"/>
    </location>
</feature>
<feature type="region of interest" description="Disordered" evidence="1">
    <location>
        <begin position="1"/>
        <end position="40"/>
    </location>
</feature>
<dbReference type="InterPro" id="IPR036291">
    <property type="entry name" value="NAD(P)-bd_dom_sf"/>
</dbReference>
<protein>
    <submittedName>
        <fullName evidence="3">DUF2867 domain-containing protein</fullName>
    </submittedName>
</protein>
<dbReference type="OrthoDB" id="9774199at2"/>